<organism evidence="1 2">
    <name type="scientific">Selenomonas dianae</name>
    <dbReference type="NCBI Taxonomy" id="135079"/>
    <lineage>
        <taxon>Bacteria</taxon>
        <taxon>Bacillati</taxon>
        <taxon>Bacillota</taxon>
        <taxon>Negativicutes</taxon>
        <taxon>Selenomonadales</taxon>
        <taxon>Selenomonadaceae</taxon>
        <taxon>Selenomonas</taxon>
    </lineage>
</organism>
<name>A0ABN0TC64_9FIRM</name>
<protein>
    <recommendedName>
        <fullName evidence="3">DUF2313 domain-containing protein</fullName>
    </recommendedName>
</protein>
<keyword evidence="2" id="KW-1185">Reference proteome</keyword>
<evidence type="ECO:0000313" key="1">
    <source>
        <dbReference type="EMBL" id="GAA0218051.1"/>
    </source>
</evidence>
<comment type="caution">
    <text evidence="1">The sequence shown here is derived from an EMBL/GenBank/DDBJ whole genome shotgun (WGS) entry which is preliminary data.</text>
</comment>
<dbReference type="RefSeq" id="WP_304987517.1">
    <property type="nucleotide sequence ID" value="NZ_BAAACR010000017.1"/>
</dbReference>
<dbReference type="Pfam" id="PF10076">
    <property type="entry name" value="Phage_Mu_Gp48"/>
    <property type="match status" value="1"/>
</dbReference>
<sequence length="211" mass="24509">MNFQFLRENPVHLARYLPQFLQTDPTFRDALENCSTEHELLRLVLQDTARQFFVEKATWGLTSWECELGLTPRLDASYEDRRKNILLKIQSRQTSTVVFMERLASYFFPDGTKVEIEERNEQNAFRVICDALSADYAGLLAAIEEYKPAHLTFTLDYLMEREAMVYAAGYVTEYEIVDIPCSTEVSYQVDRLPLYVGGRVDDFEIVDIRSS</sequence>
<proteinExistence type="predicted"/>
<accession>A0ABN0TC64</accession>
<gene>
    <name evidence="1" type="ORF">GCM10008919_21490</name>
</gene>
<evidence type="ECO:0000313" key="2">
    <source>
        <dbReference type="Proteomes" id="UP001500399"/>
    </source>
</evidence>
<reference evidence="1 2" key="1">
    <citation type="journal article" date="2019" name="Int. J. Syst. Evol. Microbiol.">
        <title>The Global Catalogue of Microorganisms (GCM) 10K type strain sequencing project: providing services to taxonomists for standard genome sequencing and annotation.</title>
        <authorList>
            <consortium name="The Broad Institute Genomics Platform"/>
            <consortium name="The Broad Institute Genome Sequencing Center for Infectious Disease"/>
            <person name="Wu L."/>
            <person name="Ma J."/>
        </authorList>
    </citation>
    <scope>NUCLEOTIDE SEQUENCE [LARGE SCALE GENOMIC DNA]</scope>
    <source>
        <strain evidence="1 2">JCM 8542</strain>
    </source>
</reference>
<evidence type="ECO:0008006" key="3">
    <source>
        <dbReference type="Google" id="ProtNLM"/>
    </source>
</evidence>
<dbReference type="Proteomes" id="UP001500399">
    <property type="component" value="Unassembled WGS sequence"/>
</dbReference>
<dbReference type="EMBL" id="BAAACR010000017">
    <property type="protein sequence ID" value="GAA0218051.1"/>
    <property type="molecule type" value="Genomic_DNA"/>
</dbReference>
<dbReference type="InterPro" id="IPR018755">
    <property type="entry name" value="Phage_Mu_Gp48"/>
</dbReference>